<name>A0A4R2GW28_9HYPH</name>
<keyword evidence="2" id="KW-0812">Transmembrane</keyword>
<evidence type="ECO:0000313" key="4">
    <source>
        <dbReference type="Proteomes" id="UP000294881"/>
    </source>
</evidence>
<evidence type="ECO:0000256" key="1">
    <source>
        <dbReference type="SAM" id="Coils"/>
    </source>
</evidence>
<dbReference type="RefSeq" id="WP_132003334.1">
    <property type="nucleotide sequence ID" value="NZ_JBHUNN010000002.1"/>
</dbReference>
<comment type="caution">
    <text evidence="3">The sequence shown here is derived from an EMBL/GenBank/DDBJ whole genome shotgun (WGS) entry which is preliminary data.</text>
</comment>
<reference evidence="3 4" key="1">
    <citation type="submission" date="2019-03" db="EMBL/GenBank/DDBJ databases">
        <title>Genomic Encyclopedia of Type Strains, Phase IV (KMG-IV): sequencing the most valuable type-strain genomes for metagenomic binning, comparative biology and taxonomic classification.</title>
        <authorList>
            <person name="Goeker M."/>
        </authorList>
    </citation>
    <scope>NUCLEOTIDE SEQUENCE [LARGE SCALE GENOMIC DNA]</scope>
    <source>
        <strain evidence="3 4">DSM 22958</strain>
    </source>
</reference>
<evidence type="ECO:0000313" key="3">
    <source>
        <dbReference type="EMBL" id="TCO15198.1"/>
    </source>
</evidence>
<feature type="coiled-coil region" evidence="1">
    <location>
        <begin position="70"/>
        <end position="104"/>
    </location>
</feature>
<dbReference type="Proteomes" id="UP000294881">
    <property type="component" value="Unassembled WGS sequence"/>
</dbReference>
<keyword evidence="1" id="KW-0175">Coiled coil</keyword>
<protein>
    <submittedName>
        <fullName evidence="3">Uncharacterized protein</fullName>
    </submittedName>
</protein>
<keyword evidence="2" id="KW-0472">Membrane</keyword>
<gene>
    <name evidence="3" type="ORF">EV666_102176</name>
</gene>
<dbReference type="EMBL" id="SLWL01000002">
    <property type="protein sequence ID" value="TCO15198.1"/>
    <property type="molecule type" value="Genomic_DNA"/>
</dbReference>
<organism evidence="3 4">
    <name type="scientific">Camelimonas lactis</name>
    <dbReference type="NCBI Taxonomy" id="659006"/>
    <lineage>
        <taxon>Bacteria</taxon>
        <taxon>Pseudomonadati</taxon>
        <taxon>Pseudomonadota</taxon>
        <taxon>Alphaproteobacteria</taxon>
        <taxon>Hyphomicrobiales</taxon>
        <taxon>Chelatococcaceae</taxon>
        <taxon>Camelimonas</taxon>
    </lineage>
</organism>
<proteinExistence type="predicted"/>
<keyword evidence="4" id="KW-1185">Reference proteome</keyword>
<accession>A0A4R2GW28</accession>
<dbReference type="OrthoDB" id="10008677at2"/>
<sequence>MAEVAAFLSRVIEATGPAGAIIVAVMLALALAFILIARGATIFAAGRREQQATEFQDRLIKAIESLTASEGSLREQVRQLLAENAALREQLGDLTTSVDLLRNQMRRMIAEMRAVKDGRLQPSAIQIPDDHA</sequence>
<feature type="transmembrane region" description="Helical" evidence="2">
    <location>
        <begin position="20"/>
        <end position="45"/>
    </location>
</feature>
<dbReference type="AlphaFoldDB" id="A0A4R2GW28"/>
<keyword evidence="2" id="KW-1133">Transmembrane helix</keyword>
<evidence type="ECO:0000256" key="2">
    <source>
        <dbReference type="SAM" id="Phobius"/>
    </source>
</evidence>